<keyword evidence="7" id="KW-1185">Reference proteome</keyword>
<proteinExistence type="predicted"/>
<name>A0ABW0DJP0_STRFI</name>
<dbReference type="Gene3D" id="1.10.10.60">
    <property type="entry name" value="Homeodomain-like"/>
    <property type="match status" value="1"/>
</dbReference>
<sequence length="270" mass="29443">MTPARKSKETQAKALEVLWGGERPLPARGPKPGLSVEKIAAAAIRIADEEGLEALSMHHVAGRLGYTAMSLYRYVPSKEQLVDVVYDRALGPPPAAGHAERAAADDAGAPDAARDWRAEVHSWVRSMLAVYQQHPWLLDITTSSPPLGPNQLAWLEALLQAVSGIGLTNEEMLHLVIFVTGAVRDLAHTSSEMAQTPEKTGVSMEQIGEGYADALRHIADSTRFPTLSRLVETGTFEPNETPYNDIVPSLDFGLQRLLDGVEEHVRRMRG</sequence>
<evidence type="ECO:0000313" key="7">
    <source>
        <dbReference type="Proteomes" id="UP001596156"/>
    </source>
</evidence>
<dbReference type="Proteomes" id="UP001596156">
    <property type="component" value="Unassembled WGS sequence"/>
</dbReference>
<protein>
    <submittedName>
        <fullName evidence="6">TetR/AcrR family transcriptional regulator</fullName>
    </submittedName>
</protein>
<gene>
    <name evidence="6" type="ORF">ACFPN6_35515</name>
</gene>
<keyword evidence="3" id="KW-0804">Transcription</keyword>
<dbReference type="Pfam" id="PF00440">
    <property type="entry name" value="TetR_N"/>
    <property type="match status" value="1"/>
</dbReference>
<dbReference type="InterPro" id="IPR009057">
    <property type="entry name" value="Homeodomain-like_sf"/>
</dbReference>
<feature type="domain" description="HTH tetR-type" evidence="5">
    <location>
        <begin position="33"/>
        <end position="93"/>
    </location>
</feature>
<dbReference type="PANTHER" id="PTHR30055:SF151">
    <property type="entry name" value="TRANSCRIPTIONAL REGULATORY PROTEIN"/>
    <property type="match status" value="1"/>
</dbReference>
<evidence type="ECO:0000259" key="5">
    <source>
        <dbReference type="PROSITE" id="PS50977"/>
    </source>
</evidence>
<reference evidence="7" key="1">
    <citation type="journal article" date="2019" name="Int. J. Syst. Evol. Microbiol.">
        <title>The Global Catalogue of Microorganisms (GCM) 10K type strain sequencing project: providing services to taxonomists for standard genome sequencing and annotation.</title>
        <authorList>
            <consortium name="The Broad Institute Genomics Platform"/>
            <consortium name="The Broad Institute Genome Sequencing Center for Infectious Disease"/>
            <person name="Wu L."/>
            <person name="Ma J."/>
        </authorList>
    </citation>
    <scope>NUCLEOTIDE SEQUENCE [LARGE SCALE GENOMIC DNA]</scope>
    <source>
        <strain evidence="7">CCM 8479</strain>
    </source>
</reference>
<feature type="DNA-binding region" description="H-T-H motif" evidence="4">
    <location>
        <begin position="56"/>
        <end position="75"/>
    </location>
</feature>
<accession>A0ABW0DJP0</accession>
<evidence type="ECO:0000313" key="6">
    <source>
        <dbReference type="EMBL" id="MFC5229766.1"/>
    </source>
</evidence>
<dbReference type="EMBL" id="JBHSKL010000058">
    <property type="protein sequence ID" value="MFC5229766.1"/>
    <property type="molecule type" value="Genomic_DNA"/>
</dbReference>
<dbReference type="Pfam" id="PF02909">
    <property type="entry name" value="TetR_C_1"/>
    <property type="match status" value="1"/>
</dbReference>
<evidence type="ECO:0000256" key="3">
    <source>
        <dbReference type="ARBA" id="ARBA00023163"/>
    </source>
</evidence>
<evidence type="ECO:0000256" key="4">
    <source>
        <dbReference type="PROSITE-ProRule" id="PRU00335"/>
    </source>
</evidence>
<evidence type="ECO:0000256" key="2">
    <source>
        <dbReference type="ARBA" id="ARBA00023125"/>
    </source>
</evidence>
<comment type="caution">
    <text evidence="6">The sequence shown here is derived from an EMBL/GenBank/DDBJ whole genome shotgun (WGS) entry which is preliminary data.</text>
</comment>
<dbReference type="PANTHER" id="PTHR30055">
    <property type="entry name" value="HTH-TYPE TRANSCRIPTIONAL REGULATOR RUTR"/>
    <property type="match status" value="1"/>
</dbReference>
<dbReference type="InterPro" id="IPR001647">
    <property type="entry name" value="HTH_TetR"/>
</dbReference>
<evidence type="ECO:0000256" key="1">
    <source>
        <dbReference type="ARBA" id="ARBA00023015"/>
    </source>
</evidence>
<dbReference type="InterPro" id="IPR050109">
    <property type="entry name" value="HTH-type_TetR-like_transc_reg"/>
</dbReference>
<dbReference type="InterPro" id="IPR004111">
    <property type="entry name" value="Repressor_TetR_C"/>
</dbReference>
<keyword evidence="1" id="KW-0805">Transcription regulation</keyword>
<organism evidence="6 7">
    <name type="scientific">Streptomyces fimbriatus</name>
    <dbReference type="NCBI Taxonomy" id="68197"/>
    <lineage>
        <taxon>Bacteria</taxon>
        <taxon>Bacillati</taxon>
        <taxon>Actinomycetota</taxon>
        <taxon>Actinomycetes</taxon>
        <taxon>Kitasatosporales</taxon>
        <taxon>Streptomycetaceae</taxon>
        <taxon>Streptomyces</taxon>
    </lineage>
</organism>
<dbReference type="InterPro" id="IPR036271">
    <property type="entry name" value="Tet_transcr_reg_TetR-rel_C_sf"/>
</dbReference>
<keyword evidence="2 4" id="KW-0238">DNA-binding</keyword>
<dbReference type="Gene3D" id="1.10.357.10">
    <property type="entry name" value="Tetracycline Repressor, domain 2"/>
    <property type="match status" value="1"/>
</dbReference>
<dbReference type="SUPFAM" id="SSF48498">
    <property type="entry name" value="Tetracyclin repressor-like, C-terminal domain"/>
    <property type="match status" value="1"/>
</dbReference>
<dbReference type="PROSITE" id="PS50977">
    <property type="entry name" value="HTH_TETR_2"/>
    <property type="match status" value="1"/>
</dbReference>
<dbReference type="SUPFAM" id="SSF46689">
    <property type="entry name" value="Homeodomain-like"/>
    <property type="match status" value="1"/>
</dbReference>
<dbReference type="RefSeq" id="WP_344646239.1">
    <property type="nucleotide sequence ID" value="NZ_BAAASS010000036.1"/>
</dbReference>